<dbReference type="SMART" id="SM00249">
    <property type="entry name" value="PHD"/>
    <property type="match status" value="1"/>
</dbReference>
<dbReference type="InterPro" id="IPR001965">
    <property type="entry name" value="Znf_PHD"/>
</dbReference>
<evidence type="ECO:0000256" key="2">
    <source>
        <dbReference type="ARBA" id="ARBA00022771"/>
    </source>
</evidence>
<organism evidence="6 7">
    <name type="scientific">Allacma fusca</name>
    <dbReference type="NCBI Taxonomy" id="39272"/>
    <lineage>
        <taxon>Eukaryota</taxon>
        <taxon>Metazoa</taxon>
        <taxon>Ecdysozoa</taxon>
        <taxon>Arthropoda</taxon>
        <taxon>Hexapoda</taxon>
        <taxon>Collembola</taxon>
        <taxon>Symphypleona</taxon>
        <taxon>Sminthuridae</taxon>
        <taxon>Allacma</taxon>
    </lineage>
</organism>
<evidence type="ECO:0000256" key="1">
    <source>
        <dbReference type="ARBA" id="ARBA00022723"/>
    </source>
</evidence>
<keyword evidence="7" id="KW-1185">Reference proteome</keyword>
<proteinExistence type="predicted"/>
<feature type="domain" description="PHD-type" evidence="5">
    <location>
        <begin position="108"/>
        <end position="158"/>
    </location>
</feature>
<dbReference type="AlphaFoldDB" id="A0A8J2J1Q1"/>
<dbReference type="PROSITE" id="PS01359">
    <property type="entry name" value="ZF_PHD_1"/>
    <property type="match status" value="1"/>
</dbReference>
<name>A0A8J2J1Q1_9HEXA</name>
<comment type="caution">
    <text evidence="6">The sequence shown here is derived from an EMBL/GenBank/DDBJ whole genome shotgun (WGS) entry which is preliminary data.</text>
</comment>
<dbReference type="GO" id="GO:0008270">
    <property type="term" value="F:zinc ion binding"/>
    <property type="evidence" value="ECO:0007669"/>
    <property type="project" value="UniProtKB-KW"/>
</dbReference>
<dbReference type="Pfam" id="PF00628">
    <property type="entry name" value="PHD"/>
    <property type="match status" value="1"/>
</dbReference>
<keyword evidence="3" id="KW-0862">Zinc</keyword>
<feature type="non-terminal residue" evidence="6">
    <location>
        <position position="1"/>
    </location>
</feature>
<protein>
    <recommendedName>
        <fullName evidence="5">PHD-type domain-containing protein</fullName>
    </recommendedName>
</protein>
<gene>
    <name evidence="6" type="ORF">AFUS01_LOCUS1213</name>
</gene>
<sequence length="341" mass="38797">MGRPCKSKWTKNTKRYPADRIAAAMASICRIPDRWYSESWKAKGGLYEQLGRKFLSHVTPSDRLQLYTMFIRNCDNLKVLFLREVNEITGILPSPIAHSTPKPARNQSDRCGFCLGFADANWVQCTRCPTWYHALCLRIDFKKVETDAHWLCPKCTDLPHESFPSRFVPSITIRRLDPNEISRLSAGNCADVDKASINVPMDVDSVNREKTQLNISDDTIPSPISELELNEVHVIQASDSSDDDFQNIDRIHYKKSQPTVNKVAARIVNVINELPAKSRQSSTPVVADPASWLHATYHDSATSVNLCNRPSDTVRRLSGRQVNRKDENKQIRGRFCQSRQR</sequence>
<accession>A0A8J2J1Q1</accession>
<dbReference type="PROSITE" id="PS50016">
    <property type="entry name" value="ZF_PHD_2"/>
    <property type="match status" value="1"/>
</dbReference>
<keyword evidence="1" id="KW-0479">Metal-binding</keyword>
<reference evidence="6" key="1">
    <citation type="submission" date="2021-06" db="EMBL/GenBank/DDBJ databases">
        <authorList>
            <person name="Hodson N. C."/>
            <person name="Mongue J. A."/>
            <person name="Jaron S. K."/>
        </authorList>
    </citation>
    <scope>NUCLEOTIDE SEQUENCE</scope>
</reference>
<dbReference type="CDD" id="cd15517">
    <property type="entry name" value="PHD_TCF19_like"/>
    <property type="match status" value="1"/>
</dbReference>
<dbReference type="EMBL" id="CAJVCH010006702">
    <property type="protein sequence ID" value="CAG7659393.1"/>
    <property type="molecule type" value="Genomic_DNA"/>
</dbReference>
<dbReference type="InterPro" id="IPR019786">
    <property type="entry name" value="Zinc_finger_PHD-type_CS"/>
</dbReference>
<dbReference type="Proteomes" id="UP000708208">
    <property type="component" value="Unassembled WGS sequence"/>
</dbReference>
<keyword evidence="2 4" id="KW-0863">Zinc-finger</keyword>
<evidence type="ECO:0000256" key="4">
    <source>
        <dbReference type="PROSITE-ProRule" id="PRU00146"/>
    </source>
</evidence>
<evidence type="ECO:0000256" key="3">
    <source>
        <dbReference type="ARBA" id="ARBA00022833"/>
    </source>
</evidence>
<evidence type="ECO:0000259" key="5">
    <source>
        <dbReference type="PROSITE" id="PS50016"/>
    </source>
</evidence>
<evidence type="ECO:0000313" key="7">
    <source>
        <dbReference type="Proteomes" id="UP000708208"/>
    </source>
</evidence>
<dbReference type="InterPro" id="IPR019787">
    <property type="entry name" value="Znf_PHD-finger"/>
</dbReference>
<evidence type="ECO:0000313" key="6">
    <source>
        <dbReference type="EMBL" id="CAG7659393.1"/>
    </source>
</evidence>